<sequence>MKGCRLLAWENPRLNVEVIIKKGCDEDQPHKVYVYRSVAWPRRDAPPDVLTLCQSRESHSRTICSSRSFSNSSKLSRGSIAREDLCTLRVDISYFLVALSMA</sequence>
<keyword evidence="2" id="KW-1185">Reference proteome</keyword>
<reference evidence="1" key="2">
    <citation type="submission" date="2020-08" db="EMBL/GenBank/DDBJ databases">
        <title>Plant Genome Project.</title>
        <authorList>
            <person name="Zhang R.-G."/>
        </authorList>
    </citation>
    <scope>NUCLEOTIDE SEQUENCE</scope>
    <source>
        <strain evidence="1">Huo1</strain>
        <tissue evidence="1">Leaf</tissue>
    </source>
</reference>
<dbReference type="InterPro" id="IPR032675">
    <property type="entry name" value="LRR_dom_sf"/>
</dbReference>
<evidence type="ECO:0000313" key="1">
    <source>
        <dbReference type="EMBL" id="KAG6416541.1"/>
    </source>
</evidence>
<reference evidence="1" key="1">
    <citation type="submission" date="2018-01" db="EMBL/GenBank/DDBJ databases">
        <authorList>
            <person name="Mao J.F."/>
        </authorList>
    </citation>
    <scope>NUCLEOTIDE SEQUENCE</scope>
    <source>
        <strain evidence="1">Huo1</strain>
        <tissue evidence="1">Leaf</tissue>
    </source>
</reference>
<accession>A0A8X8XM02</accession>
<dbReference type="Proteomes" id="UP000298416">
    <property type="component" value="Unassembled WGS sequence"/>
</dbReference>
<proteinExistence type="predicted"/>
<gene>
    <name evidence="1" type="ORF">SASPL_123973</name>
</gene>
<dbReference type="AlphaFoldDB" id="A0A8X8XM02"/>
<name>A0A8X8XM02_SALSN</name>
<comment type="caution">
    <text evidence="1">The sequence shown here is derived from an EMBL/GenBank/DDBJ whole genome shotgun (WGS) entry which is preliminary data.</text>
</comment>
<dbReference type="Gene3D" id="3.80.10.10">
    <property type="entry name" value="Ribonuclease Inhibitor"/>
    <property type="match status" value="1"/>
</dbReference>
<evidence type="ECO:0000313" key="2">
    <source>
        <dbReference type="Proteomes" id="UP000298416"/>
    </source>
</evidence>
<protein>
    <submittedName>
        <fullName evidence="1">Uncharacterized protein</fullName>
    </submittedName>
</protein>
<organism evidence="1">
    <name type="scientific">Salvia splendens</name>
    <name type="common">Scarlet sage</name>
    <dbReference type="NCBI Taxonomy" id="180675"/>
    <lineage>
        <taxon>Eukaryota</taxon>
        <taxon>Viridiplantae</taxon>
        <taxon>Streptophyta</taxon>
        <taxon>Embryophyta</taxon>
        <taxon>Tracheophyta</taxon>
        <taxon>Spermatophyta</taxon>
        <taxon>Magnoliopsida</taxon>
        <taxon>eudicotyledons</taxon>
        <taxon>Gunneridae</taxon>
        <taxon>Pentapetalae</taxon>
        <taxon>asterids</taxon>
        <taxon>lamiids</taxon>
        <taxon>Lamiales</taxon>
        <taxon>Lamiaceae</taxon>
        <taxon>Nepetoideae</taxon>
        <taxon>Mentheae</taxon>
        <taxon>Salviinae</taxon>
        <taxon>Salvia</taxon>
        <taxon>Salvia subgen. Calosphace</taxon>
        <taxon>core Calosphace</taxon>
    </lineage>
</organism>
<dbReference type="EMBL" id="PNBA02000008">
    <property type="protein sequence ID" value="KAG6416541.1"/>
    <property type="molecule type" value="Genomic_DNA"/>
</dbReference>